<keyword evidence="4" id="KW-0808">Transferase</keyword>
<evidence type="ECO:0000256" key="1">
    <source>
        <dbReference type="ARBA" id="ARBA00003518"/>
    </source>
</evidence>
<comment type="subcellular location">
    <subcellularLocation>
        <location evidence="4">Cytoplasm</location>
    </subcellularLocation>
</comment>
<dbReference type="InterPro" id="IPR001585">
    <property type="entry name" value="TAL/FSA"/>
</dbReference>
<keyword evidence="4" id="KW-0570">Pentose shunt</keyword>
<proteinExistence type="inferred from homology"/>
<reference evidence="7" key="1">
    <citation type="journal article" date="2019" name="Int. J. Syst. Evol. Microbiol.">
        <title>The Global Catalogue of Microorganisms (GCM) 10K type strain sequencing project: providing services to taxonomists for standard genome sequencing and annotation.</title>
        <authorList>
            <consortium name="The Broad Institute Genomics Platform"/>
            <consortium name="The Broad Institute Genome Sequencing Center for Infectious Disease"/>
            <person name="Wu L."/>
            <person name="Ma J."/>
        </authorList>
    </citation>
    <scope>NUCLEOTIDE SEQUENCE [LARGE SCALE GENOMIC DNA]</scope>
    <source>
        <strain evidence="7">JCM 12393</strain>
    </source>
</reference>
<protein>
    <recommendedName>
        <fullName evidence="4">Transaldolase</fullName>
        <ecNumber evidence="4">2.2.1.2</ecNumber>
    </recommendedName>
</protein>
<sequence length="343" mass="36767">MIGTLEHPPVRASRPSARTSRPAAARTARPASALAVWYQHTPSGQAGRDRVWDLVEAGRITSIALTGPAPEDELRWLCDLLSPLHERGDGRDGLVSVPIAARSRNACDQVHAARRLTAAVHRPNLLPALPASDPGLAALTSLLGEGIGVRIGPLHSVARYRQAVRAHLDGLELARWRGLDLAGLTSVAAFGVGAIDVEIDALLDRAGSHEAKALRGMAGTATTRLARGVHADAHCTDASTRWRALAAAGARPQRLVWTQLYHGVPGHQTARYLDALAAPGACVELCAPTLETLDGTPEIRTLRSTREDQDAQAFTERLIAYLRWFDIHHESVLSSLDAAHAHH</sequence>
<comment type="caution">
    <text evidence="4">Lacks conserved residue(s) required for the propagation of feature annotation.</text>
</comment>
<evidence type="ECO:0000313" key="7">
    <source>
        <dbReference type="Proteomes" id="UP001499863"/>
    </source>
</evidence>
<dbReference type="InterPro" id="IPR004732">
    <property type="entry name" value="Transaldolase_2"/>
</dbReference>
<dbReference type="Pfam" id="PF00923">
    <property type="entry name" value="TAL_FSA"/>
    <property type="match status" value="1"/>
</dbReference>
<dbReference type="Gene3D" id="3.20.20.70">
    <property type="entry name" value="Aldolase class I"/>
    <property type="match status" value="1"/>
</dbReference>
<organism evidence="6 7">
    <name type="scientific">Kitasatospora putterlickiae</name>
    <dbReference type="NCBI Taxonomy" id="221725"/>
    <lineage>
        <taxon>Bacteria</taxon>
        <taxon>Bacillati</taxon>
        <taxon>Actinomycetota</taxon>
        <taxon>Actinomycetes</taxon>
        <taxon>Kitasatosporales</taxon>
        <taxon>Streptomycetaceae</taxon>
        <taxon>Kitasatospora</taxon>
    </lineage>
</organism>
<evidence type="ECO:0000313" key="6">
    <source>
        <dbReference type="EMBL" id="GAA1399140.1"/>
    </source>
</evidence>
<keyword evidence="4" id="KW-0963">Cytoplasm</keyword>
<comment type="catalytic activity">
    <reaction evidence="4">
        <text>D-sedoheptulose 7-phosphate + D-glyceraldehyde 3-phosphate = D-erythrose 4-phosphate + beta-D-fructose 6-phosphate</text>
        <dbReference type="Rhea" id="RHEA:17053"/>
        <dbReference type="ChEBI" id="CHEBI:16897"/>
        <dbReference type="ChEBI" id="CHEBI:57483"/>
        <dbReference type="ChEBI" id="CHEBI:57634"/>
        <dbReference type="ChEBI" id="CHEBI:59776"/>
        <dbReference type="EC" id="2.2.1.2"/>
    </reaction>
</comment>
<dbReference type="EMBL" id="BAAAKJ010000214">
    <property type="protein sequence ID" value="GAA1399140.1"/>
    <property type="molecule type" value="Genomic_DNA"/>
</dbReference>
<dbReference type="HAMAP" id="MF_00493">
    <property type="entry name" value="Transaldolase_2"/>
    <property type="match status" value="1"/>
</dbReference>
<dbReference type="EC" id="2.2.1.2" evidence="4"/>
<comment type="caution">
    <text evidence="6">The sequence shown here is derived from an EMBL/GenBank/DDBJ whole genome shotgun (WGS) entry which is preliminary data.</text>
</comment>
<dbReference type="RefSeq" id="WP_344337484.1">
    <property type="nucleotide sequence ID" value="NZ_BAAAKJ010000214.1"/>
</dbReference>
<dbReference type="InterPro" id="IPR013785">
    <property type="entry name" value="Aldolase_TIM"/>
</dbReference>
<accession>A0ABP4IX29</accession>
<comment type="pathway">
    <text evidence="4">Carbohydrate degradation; pentose phosphate pathway; D-glyceraldehyde 3-phosphate and beta-D-fructose 6-phosphate from D-ribose 5-phosphate and D-xylulose 5-phosphate (non-oxidative stage): step 2/3.</text>
</comment>
<evidence type="ECO:0000256" key="3">
    <source>
        <dbReference type="ARBA" id="ARBA00023270"/>
    </source>
</evidence>
<comment type="function">
    <text evidence="1 4">Transaldolase is important for the balance of metabolites in the pentose-phosphate pathway.</text>
</comment>
<dbReference type="Proteomes" id="UP001499863">
    <property type="component" value="Unassembled WGS sequence"/>
</dbReference>
<comment type="similarity">
    <text evidence="2 4">Belongs to the transaldolase family. Type 2 subfamily.</text>
</comment>
<keyword evidence="7" id="KW-1185">Reference proteome</keyword>
<name>A0ABP4IX29_9ACTN</name>
<feature type="compositionally biased region" description="Low complexity" evidence="5">
    <location>
        <begin position="11"/>
        <end position="25"/>
    </location>
</feature>
<evidence type="ECO:0000256" key="5">
    <source>
        <dbReference type="SAM" id="MobiDB-lite"/>
    </source>
</evidence>
<feature type="region of interest" description="Disordered" evidence="5">
    <location>
        <begin position="1"/>
        <end position="25"/>
    </location>
</feature>
<keyword evidence="3 4" id="KW-0704">Schiff base</keyword>
<evidence type="ECO:0000256" key="4">
    <source>
        <dbReference type="HAMAP-Rule" id="MF_00493"/>
    </source>
</evidence>
<evidence type="ECO:0000256" key="2">
    <source>
        <dbReference type="ARBA" id="ARBA00008426"/>
    </source>
</evidence>
<dbReference type="SUPFAM" id="SSF51569">
    <property type="entry name" value="Aldolase"/>
    <property type="match status" value="1"/>
</dbReference>
<gene>
    <name evidence="4" type="primary">tal</name>
    <name evidence="6" type="ORF">GCM10009639_38380</name>
</gene>